<dbReference type="Gene3D" id="3.90.70.10">
    <property type="entry name" value="Cysteine proteinases"/>
    <property type="match status" value="1"/>
</dbReference>
<feature type="domain" description="USP" evidence="1">
    <location>
        <begin position="1"/>
        <end position="138"/>
    </location>
</feature>
<dbReference type="InParanoid" id="A0A1Q3DA78"/>
<keyword evidence="3" id="KW-1185">Reference proteome</keyword>
<dbReference type="PANTHER" id="PTHR24006:SF747">
    <property type="entry name" value="UBIQUITIN CARBOXYL-TERMINAL HYDROLASE 20"/>
    <property type="match status" value="1"/>
</dbReference>
<dbReference type="Proteomes" id="UP000187406">
    <property type="component" value="Unassembled WGS sequence"/>
</dbReference>
<reference evidence="3" key="1">
    <citation type="submission" date="2016-04" db="EMBL/GenBank/DDBJ databases">
        <title>Cephalotus genome sequencing.</title>
        <authorList>
            <person name="Fukushima K."/>
            <person name="Hasebe M."/>
            <person name="Fang X."/>
        </authorList>
    </citation>
    <scope>NUCLEOTIDE SEQUENCE [LARGE SCALE GENOMIC DNA]</scope>
    <source>
        <strain evidence="3">cv. St1</strain>
    </source>
</reference>
<dbReference type="OrthoDB" id="289038at2759"/>
<organism evidence="2 3">
    <name type="scientific">Cephalotus follicularis</name>
    <name type="common">Albany pitcher plant</name>
    <dbReference type="NCBI Taxonomy" id="3775"/>
    <lineage>
        <taxon>Eukaryota</taxon>
        <taxon>Viridiplantae</taxon>
        <taxon>Streptophyta</taxon>
        <taxon>Embryophyta</taxon>
        <taxon>Tracheophyta</taxon>
        <taxon>Spermatophyta</taxon>
        <taxon>Magnoliopsida</taxon>
        <taxon>eudicotyledons</taxon>
        <taxon>Gunneridae</taxon>
        <taxon>Pentapetalae</taxon>
        <taxon>rosids</taxon>
        <taxon>fabids</taxon>
        <taxon>Oxalidales</taxon>
        <taxon>Cephalotaceae</taxon>
        <taxon>Cephalotus</taxon>
    </lineage>
</organism>
<dbReference type="PANTHER" id="PTHR24006">
    <property type="entry name" value="UBIQUITIN CARBOXYL-TERMINAL HYDROLASE"/>
    <property type="match status" value="1"/>
</dbReference>
<dbReference type="PROSITE" id="PS50235">
    <property type="entry name" value="USP_3"/>
    <property type="match status" value="1"/>
</dbReference>
<dbReference type="GO" id="GO:0004843">
    <property type="term" value="F:cysteine-type deubiquitinase activity"/>
    <property type="evidence" value="ECO:0007669"/>
    <property type="project" value="InterPro"/>
</dbReference>
<sequence length="176" mass="20571">MSLTDVVSFYTRTEEILVVSFNYCGSKVVVKKRGLVNEGSSFFILQLKRFLSPKDKIRGCITFPLSFHMEPHSSAAWNVDNDFYGMIVHDGRYNPSGHYYDFIYESSSWYKLDDEDFSLVSEQEVLKQEAYVLFYKRHAINTNATPNYFYPMPEESNDKECHTSHGIILHFSFFFS</sequence>
<dbReference type="EMBL" id="BDDD01005427">
    <property type="protein sequence ID" value="GAV89335.1"/>
    <property type="molecule type" value="Genomic_DNA"/>
</dbReference>
<protein>
    <submittedName>
        <fullName evidence="2">UCH domain-containing protein</fullName>
    </submittedName>
</protein>
<dbReference type="GO" id="GO:0005829">
    <property type="term" value="C:cytosol"/>
    <property type="evidence" value="ECO:0007669"/>
    <property type="project" value="TreeGrafter"/>
</dbReference>
<accession>A0A1Q3DA78</accession>
<comment type="caution">
    <text evidence="2">The sequence shown here is derived from an EMBL/GenBank/DDBJ whole genome shotgun (WGS) entry which is preliminary data.</text>
</comment>
<dbReference type="Pfam" id="PF00443">
    <property type="entry name" value="UCH"/>
    <property type="match status" value="1"/>
</dbReference>
<dbReference type="InterPro" id="IPR028889">
    <property type="entry name" value="USP"/>
</dbReference>
<evidence type="ECO:0000259" key="1">
    <source>
        <dbReference type="PROSITE" id="PS50235"/>
    </source>
</evidence>
<evidence type="ECO:0000313" key="2">
    <source>
        <dbReference type="EMBL" id="GAV89335.1"/>
    </source>
</evidence>
<name>A0A1Q3DA78_CEPFO</name>
<dbReference type="GO" id="GO:0005634">
    <property type="term" value="C:nucleus"/>
    <property type="evidence" value="ECO:0007669"/>
    <property type="project" value="TreeGrafter"/>
</dbReference>
<dbReference type="AlphaFoldDB" id="A0A1Q3DA78"/>
<dbReference type="GO" id="GO:0016579">
    <property type="term" value="P:protein deubiquitination"/>
    <property type="evidence" value="ECO:0007669"/>
    <property type="project" value="InterPro"/>
</dbReference>
<gene>
    <name evidence="2" type="ORF">CFOL_v3_32753</name>
</gene>
<dbReference type="InterPro" id="IPR038765">
    <property type="entry name" value="Papain-like_cys_pep_sf"/>
</dbReference>
<dbReference type="InterPro" id="IPR001394">
    <property type="entry name" value="Peptidase_C19_UCH"/>
</dbReference>
<proteinExistence type="predicted"/>
<dbReference type="InterPro" id="IPR050164">
    <property type="entry name" value="Peptidase_C19"/>
</dbReference>
<dbReference type="SUPFAM" id="SSF54001">
    <property type="entry name" value="Cysteine proteinases"/>
    <property type="match status" value="1"/>
</dbReference>
<evidence type="ECO:0000313" key="3">
    <source>
        <dbReference type="Proteomes" id="UP000187406"/>
    </source>
</evidence>
<dbReference type="STRING" id="3775.A0A1Q3DA78"/>